<dbReference type="GO" id="GO:0003723">
    <property type="term" value="F:RNA binding"/>
    <property type="evidence" value="ECO:0007669"/>
    <property type="project" value="UniProtKB-KW"/>
</dbReference>
<feature type="domain" description="Helicase C-terminal" evidence="15">
    <location>
        <begin position="233"/>
        <end position="398"/>
    </location>
</feature>
<dbReference type="PROSITE" id="PS00039">
    <property type="entry name" value="DEAD_ATP_HELICASE"/>
    <property type="match status" value="1"/>
</dbReference>
<evidence type="ECO:0000259" key="16">
    <source>
        <dbReference type="PROSITE" id="PS51195"/>
    </source>
</evidence>
<dbReference type="PANTHER" id="PTHR47958">
    <property type="entry name" value="ATP-DEPENDENT RNA HELICASE DBP3"/>
    <property type="match status" value="1"/>
</dbReference>
<dbReference type="Pfam" id="PF00271">
    <property type="entry name" value="Helicase_C"/>
    <property type="match status" value="1"/>
</dbReference>
<dbReference type="Pfam" id="PF12023">
    <property type="entry name" value="DUF3511"/>
    <property type="match status" value="1"/>
</dbReference>
<evidence type="ECO:0000256" key="8">
    <source>
        <dbReference type="ARBA" id="ARBA00022917"/>
    </source>
</evidence>
<evidence type="ECO:0000256" key="10">
    <source>
        <dbReference type="ARBA" id="ARBA00047984"/>
    </source>
</evidence>
<dbReference type="FunFam" id="3.40.50.300:FF:000089">
    <property type="entry name" value="Eukaryotic initiation factor 4A-II"/>
    <property type="match status" value="1"/>
</dbReference>
<dbReference type="PROSITE" id="PS51195">
    <property type="entry name" value="Q_MOTIF"/>
    <property type="match status" value="1"/>
</dbReference>
<evidence type="ECO:0000256" key="7">
    <source>
        <dbReference type="ARBA" id="ARBA00022884"/>
    </source>
</evidence>
<evidence type="ECO:0000256" key="9">
    <source>
        <dbReference type="ARBA" id="ARBA00024352"/>
    </source>
</evidence>
<evidence type="ECO:0000256" key="5">
    <source>
        <dbReference type="ARBA" id="ARBA00022806"/>
    </source>
</evidence>
<evidence type="ECO:0000256" key="12">
    <source>
        <dbReference type="RuleBase" id="RU000492"/>
    </source>
</evidence>
<keyword evidence="2" id="KW-0396">Initiation factor</keyword>
<dbReference type="GO" id="GO:0003743">
    <property type="term" value="F:translation initiation factor activity"/>
    <property type="evidence" value="ECO:0007669"/>
    <property type="project" value="UniProtKB-KW"/>
</dbReference>
<keyword evidence="4 12" id="KW-0378">Hydrolase</keyword>
<reference evidence="17 18" key="1">
    <citation type="journal article" date="2021" name="Hortic Res">
        <title>The domestication of Cucurbita argyrosperma as revealed by the genome of its wild relative.</title>
        <authorList>
            <person name="Barrera-Redondo J."/>
            <person name="Sanchez-de la Vega G."/>
            <person name="Aguirre-Liguori J.A."/>
            <person name="Castellanos-Morales G."/>
            <person name="Gutierrez-Guerrero Y.T."/>
            <person name="Aguirre-Dugua X."/>
            <person name="Aguirre-Planter E."/>
            <person name="Tenaillon M.I."/>
            <person name="Lira-Saade R."/>
            <person name="Eguiarte L.E."/>
        </authorList>
    </citation>
    <scope>NUCLEOTIDE SEQUENCE [LARGE SCALE GENOMIC DNA]</scope>
    <source>
        <strain evidence="17">JBR-2021</strain>
    </source>
</reference>
<dbReference type="InterPro" id="IPR014014">
    <property type="entry name" value="RNA_helicase_DEAD_Q_motif"/>
</dbReference>
<feature type="domain" description="DEAD-box RNA helicase Q" evidence="16">
    <location>
        <begin position="21"/>
        <end position="49"/>
    </location>
</feature>
<keyword evidence="8" id="KW-0648">Protein biosynthesis</keyword>
<dbReference type="SMART" id="SM00490">
    <property type="entry name" value="HELICc"/>
    <property type="match status" value="1"/>
</dbReference>
<name>A0AAV6NKL2_9ROSI</name>
<dbReference type="SMART" id="SM00487">
    <property type="entry name" value="DEXDc"/>
    <property type="match status" value="1"/>
</dbReference>
<dbReference type="AlphaFoldDB" id="A0AAV6NKL2"/>
<feature type="domain" description="Helicase ATP-binding" evidence="14">
    <location>
        <begin position="52"/>
        <end position="222"/>
    </location>
</feature>
<protein>
    <recommendedName>
        <fullName evidence="1">RNA helicase</fullName>
        <ecNumber evidence="1">3.6.4.13</ecNumber>
    </recommendedName>
</protein>
<comment type="similarity">
    <text evidence="9">Belongs to the DEAD box helicase family. eIF4A subfamily.</text>
</comment>
<evidence type="ECO:0000256" key="6">
    <source>
        <dbReference type="ARBA" id="ARBA00022840"/>
    </source>
</evidence>
<evidence type="ECO:0000256" key="1">
    <source>
        <dbReference type="ARBA" id="ARBA00012552"/>
    </source>
</evidence>
<dbReference type="GO" id="GO:0005524">
    <property type="term" value="F:ATP binding"/>
    <property type="evidence" value="ECO:0007669"/>
    <property type="project" value="UniProtKB-KW"/>
</dbReference>
<keyword evidence="3 12" id="KW-0547">Nucleotide-binding</keyword>
<dbReference type="EMBL" id="JAGKQH010000005">
    <property type="protein sequence ID" value="KAG6598609.1"/>
    <property type="molecule type" value="Genomic_DNA"/>
</dbReference>
<dbReference type="InterPro" id="IPR014001">
    <property type="entry name" value="Helicase_ATP-bd"/>
</dbReference>
<evidence type="ECO:0000313" key="17">
    <source>
        <dbReference type="EMBL" id="KAG6598609.1"/>
    </source>
</evidence>
<evidence type="ECO:0000256" key="3">
    <source>
        <dbReference type="ARBA" id="ARBA00022741"/>
    </source>
</evidence>
<gene>
    <name evidence="17" type="ORF">SDJN03_08387</name>
</gene>
<dbReference type="GO" id="GO:0003724">
    <property type="term" value="F:RNA helicase activity"/>
    <property type="evidence" value="ECO:0007669"/>
    <property type="project" value="UniProtKB-EC"/>
</dbReference>
<dbReference type="CDD" id="cd17939">
    <property type="entry name" value="DEADc_EIF4A"/>
    <property type="match status" value="1"/>
</dbReference>
<dbReference type="InterPro" id="IPR021899">
    <property type="entry name" value="DUF3511"/>
</dbReference>
<keyword evidence="7" id="KW-0694">RNA-binding</keyword>
<feature type="region of interest" description="Disordered" evidence="13">
    <location>
        <begin position="406"/>
        <end position="448"/>
    </location>
</feature>
<dbReference type="Pfam" id="PF00270">
    <property type="entry name" value="DEAD"/>
    <property type="match status" value="1"/>
</dbReference>
<dbReference type="PROSITE" id="PS51194">
    <property type="entry name" value="HELICASE_CTER"/>
    <property type="match status" value="1"/>
</dbReference>
<accession>A0AAV6NKL2</accession>
<dbReference type="GO" id="GO:0016787">
    <property type="term" value="F:hydrolase activity"/>
    <property type="evidence" value="ECO:0007669"/>
    <property type="project" value="UniProtKB-KW"/>
</dbReference>
<feature type="short sequence motif" description="Q motif" evidence="11">
    <location>
        <begin position="21"/>
        <end position="49"/>
    </location>
</feature>
<dbReference type="InterPro" id="IPR011545">
    <property type="entry name" value="DEAD/DEAH_box_helicase_dom"/>
</dbReference>
<comment type="catalytic activity">
    <reaction evidence="10">
        <text>ATP + H2O = ADP + phosphate + H(+)</text>
        <dbReference type="Rhea" id="RHEA:13065"/>
        <dbReference type="ChEBI" id="CHEBI:15377"/>
        <dbReference type="ChEBI" id="CHEBI:15378"/>
        <dbReference type="ChEBI" id="CHEBI:30616"/>
        <dbReference type="ChEBI" id="CHEBI:43474"/>
        <dbReference type="ChEBI" id="CHEBI:456216"/>
        <dbReference type="EC" id="3.6.4.13"/>
    </reaction>
</comment>
<feature type="non-terminal residue" evidence="17">
    <location>
        <position position="1"/>
    </location>
</feature>
<dbReference type="EC" id="3.6.4.13" evidence="1"/>
<evidence type="ECO:0000259" key="15">
    <source>
        <dbReference type="PROSITE" id="PS51194"/>
    </source>
</evidence>
<keyword evidence="18" id="KW-1185">Reference proteome</keyword>
<proteinExistence type="inferred from homology"/>
<dbReference type="InterPro" id="IPR000629">
    <property type="entry name" value="RNA-helicase_DEAD-box_CS"/>
</dbReference>
<evidence type="ECO:0000256" key="4">
    <source>
        <dbReference type="ARBA" id="ARBA00022801"/>
    </source>
</evidence>
<dbReference type="CDD" id="cd18787">
    <property type="entry name" value="SF2_C_DEAD"/>
    <property type="match status" value="1"/>
</dbReference>
<dbReference type="PROSITE" id="PS51192">
    <property type="entry name" value="HELICASE_ATP_BIND_1"/>
    <property type="match status" value="1"/>
</dbReference>
<dbReference type="Proteomes" id="UP000685013">
    <property type="component" value="Chromosome 5"/>
</dbReference>
<evidence type="ECO:0000256" key="11">
    <source>
        <dbReference type="PROSITE-ProRule" id="PRU00552"/>
    </source>
</evidence>
<comment type="caution">
    <text evidence="17">The sequence shown here is derived from an EMBL/GenBank/DDBJ whole genome shotgun (WGS) entry which is preliminary data.</text>
</comment>
<evidence type="ECO:0000259" key="14">
    <source>
        <dbReference type="PROSITE" id="PS51192"/>
    </source>
</evidence>
<evidence type="ECO:0000256" key="13">
    <source>
        <dbReference type="SAM" id="MobiDB-lite"/>
    </source>
</evidence>
<dbReference type="InterPro" id="IPR001650">
    <property type="entry name" value="Helicase_C-like"/>
</dbReference>
<sequence length="492" mass="56128">MNDLLGGDGQDFFTSYDEVYESFDSMGLQENLLRGIYAYGFEKPSAIQQRGIVPFCKGLDVIQQAQSGTGKTATFCSGILQQLDYGLVDCQALVLAPTRELAQQIEKVMRALGDYLGVKVHACVGGTSVREDQRILSSGVHVVVGTPGRVFDMLRRQSLRPDHIKMFVLDEADEMLSRGFKDQIYDIFQLLPPKIQVGVFSATMPPEALEITRKFMNKPVRILVKRDELTLEGIKQFYVNVDKEEWKLETLCDLYETLAITQSVIFVNTRRKVDWLTDKMRSRDHTVSATHGDMDQNTRDIIMREFRSGSSRVLITTDLLARGIDVQQVSLVINFDLPTQPENYLHRIGRSGRFGRKGVAINFVTTEDERMLSNSARIIEHVFFHGLNGFSILDLTLSWNVGKERRRGSYGSSSMQIESYYGPPKSQIPGKKDKRSSGSSSKSFKFSDPEFQRKKRVASYKMYSVEGKMKGSFRKSFRWLKDKYTQMLYGWW</sequence>
<evidence type="ECO:0000313" key="18">
    <source>
        <dbReference type="Proteomes" id="UP000685013"/>
    </source>
</evidence>
<evidence type="ECO:0000256" key="2">
    <source>
        <dbReference type="ARBA" id="ARBA00022540"/>
    </source>
</evidence>
<keyword evidence="6 12" id="KW-0067">ATP-binding</keyword>
<dbReference type="FunFam" id="3.40.50.300:FF:000031">
    <property type="entry name" value="Eukaryotic initiation factor 4A-III"/>
    <property type="match status" value="1"/>
</dbReference>
<keyword evidence="5 12" id="KW-0347">Helicase</keyword>
<organism evidence="17 18">
    <name type="scientific">Cucurbita argyrosperma subsp. sororia</name>
    <dbReference type="NCBI Taxonomy" id="37648"/>
    <lineage>
        <taxon>Eukaryota</taxon>
        <taxon>Viridiplantae</taxon>
        <taxon>Streptophyta</taxon>
        <taxon>Embryophyta</taxon>
        <taxon>Tracheophyta</taxon>
        <taxon>Spermatophyta</taxon>
        <taxon>Magnoliopsida</taxon>
        <taxon>eudicotyledons</taxon>
        <taxon>Gunneridae</taxon>
        <taxon>Pentapetalae</taxon>
        <taxon>rosids</taxon>
        <taxon>fabids</taxon>
        <taxon>Cucurbitales</taxon>
        <taxon>Cucurbitaceae</taxon>
        <taxon>Cucurbiteae</taxon>
        <taxon>Cucurbita</taxon>
    </lineage>
</organism>